<dbReference type="PRINTS" id="PR01270">
    <property type="entry name" value="HDASUPER"/>
</dbReference>
<feature type="compositionally biased region" description="Basic and acidic residues" evidence="10">
    <location>
        <begin position="455"/>
        <end position="467"/>
    </location>
</feature>
<keyword evidence="4" id="KW-0378">Hydrolase</keyword>
<dbReference type="STRING" id="98765.A0A2R6NLN0"/>
<dbReference type="InterPro" id="IPR003084">
    <property type="entry name" value="HDAC_I/II"/>
</dbReference>
<keyword evidence="5" id="KW-0156">Chromatin regulator</keyword>
<dbReference type="GO" id="GO:0070210">
    <property type="term" value="C:Rpd3L-Expanded complex"/>
    <property type="evidence" value="ECO:0007669"/>
    <property type="project" value="TreeGrafter"/>
</dbReference>
<feature type="compositionally biased region" description="Low complexity" evidence="10">
    <location>
        <begin position="495"/>
        <end position="511"/>
    </location>
</feature>
<dbReference type="InterPro" id="IPR023801">
    <property type="entry name" value="His_deacetylse_dom"/>
</dbReference>
<keyword evidence="13" id="KW-1185">Reference proteome</keyword>
<dbReference type="PANTHER" id="PTHR10625:SF10">
    <property type="entry name" value="HISTONE DEACETYLASE HDAC1"/>
    <property type="match status" value="1"/>
</dbReference>
<evidence type="ECO:0000256" key="5">
    <source>
        <dbReference type="ARBA" id="ARBA00022853"/>
    </source>
</evidence>
<feature type="compositionally biased region" description="Polar residues" evidence="10">
    <location>
        <begin position="525"/>
        <end position="559"/>
    </location>
</feature>
<feature type="region of interest" description="Disordered" evidence="10">
    <location>
        <begin position="411"/>
        <end position="559"/>
    </location>
</feature>
<keyword evidence="8" id="KW-0539">Nucleus</keyword>
<dbReference type="EC" id="3.5.1.98" evidence="2"/>
<evidence type="ECO:0000256" key="9">
    <source>
        <dbReference type="ARBA" id="ARBA00061569"/>
    </source>
</evidence>
<evidence type="ECO:0000256" key="2">
    <source>
        <dbReference type="ARBA" id="ARBA00012111"/>
    </source>
</evidence>
<evidence type="ECO:0000256" key="7">
    <source>
        <dbReference type="ARBA" id="ARBA00023163"/>
    </source>
</evidence>
<evidence type="ECO:0000256" key="4">
    <source>
        <dbReference type="ARBA" id="ARBA00022801"/>
    </source>
</evidence>
<dbReference type="InterPro" id="IPR023696">
    <property type="entry name" value="Ureohydrolase_dom_sf"/>
</dbReference>
<keyword evidence="3" id="KW-0678">Repressor</keyword>
<proteinExistence type="inferred from homology"/>
<evidence type="ECO:0000256" key="6">
    <source>
        <dbReference type="ARBA" id="ARBA00023015"/>
    </source>
</evidence>
<evidence type="ECO:0000256" key="3">
    <source>
        <dbReference type="ARBA" id="ARBA00022491"/>
    </source>
</evidence>
<dbReference type="AlphaFoldDB" id="A0A2R6NLN0"/>
<sequence length="559" mass="61914">MAPEMIPIEGEQKKRVCYFFDSDVSGFHYGPGHPMKPTRIRMCHSLVMNYGLYKKMEIFRAKPATKREMTQFHSDDYVDFLSRITPVNMNSFIKEQHKYNVGDDCPVFDGLFDYCSISAGGSMEGAARLSRDKCDIAINWAGGLHHAKKSEASGFCYVNDIVLGILELLRYHTRVLYIDIDVHHGDGVEEAFYTTDRVMTVSFHKYGEFFPGTGELRDIGIGKGKYYALNFPLRDGLSDENYKSVFEPVIKQVMETYDPGAVVLQCGTDSLSGDKLGCFNVSMRGHANCVKFVKSFNKPLLMVGGGGYTMRNVSRCWAYETGLAAGVELGSEIPINEYYEYFGPDYQLDVKSSNMEDMNSRGYLDRVKNIVLDHLRHTGGAPSVQMSGMFSQTNTYCPLTHYSIDIPRAPIDAQMDDPNADEDLIPPDERRPQRLLDSRRQADGEMSDSDDEGEDDRRDSRSHRDPDSAGPASGGRRFGTAVGIMSTGSTHGIGPTVALPVPTAVATTTPAESDMDIDDDEEAPLSQTVRGKAKASSTTNDSMPVDPPQTQTDTDVSVS</sequence>
<dbReference type="InterPro" id="IPR000286">
    <property type="entry name" value="HDACs"/>
</dbReference>
<keyword evidence="6" id="KW-0805">Transcription regulation</keyword>
<evidence type="ECO:0000313" key="13">
    <source>
        <dbReference type="Proteomes" id="UP000186601"/>
    </source>
</evidence>
<comment type="subcellular location">
    <subcellularLocation>
        <location evidence="1">Nucleus</location>
    </subcellularLocation>
</comment>
<evidence type="ECO:0000259" key="11">
    <source>
        <dbReference type="Pfam" id="PF00850"/>
    </source>
</evidence>
<protein>
    <recommendedName>
        <fullName evidence="2">histone deacetylase</fullName>
        <ecNumber evidence="2">3.5.1.98</ecNumber>
    </recommendedName>
</protein>
<evidence type="ECO:0000256" key="1">
    <source>
        <dbReference type="ARBA" id="ARBA00004123"/>
    </source>
</evidence>
<name>A0A2R6NLN0_9APHY</name>
<dbReference type="Pfam" id="PF00850">
    <property type="entry name" value="Hist_deacetyl"/>
    <property type="match status" value="1"/>
</dbReference>
<dbReference type="EMBL" id="MLYV02001103">
    <property type="protein sequence ID" value="PSR73158.1"/>
    <property type="molecule type" value="Genomic_DNA"/>
</dbReference>
<evidence type="ECO:0000313" key="12">
    <source>
        <dbReference type="EMBL" id="PSR73158.1"/>
    </source>
</evidence>
<feature type="compositionally biased region" description="Acidic residues" evidence="10">
    <location>
        <begin position="513"/>
        <end position="523"/>
    </location>
</feature>
<keyword evidence="7" id="KW-0804">Transcription</keyword>
<dbReference type="Proteomes" id="UP000186601">
    <property type="component" value="Unassembled WGS sequence"/>
</dbReference>
<comment type="caution">
    <text evidence="12">The sequence shown here is derived from an EMBL/GenBank/DDBJ whole genome shotgun (WGS) entry which is preliminary data.</text>
</comment>
<evidence type="ECO:0000256" key="8">
    <source>
        <dbReference type="ARBA" id="ARBA00023242"/>
    </source>
</evidence>
<gene>
    <name evidence="12" type="ORF">PHLCEN_2v10970</name>
</gene>
<dbReference type="GO" id="GO:0141221">
    <property type="term" value="F:histone deacetylase activity, hydrolytic mechanism"/>
    <property type="evidence" value="ECO:0007669"/>
    <property type="project" value="UniProtKB-EC"/>
</dbReference>
<feature type="compositionally biased region" description="Acidic residues" evidence="10">
    <location>
        <begin position="445"/>
        <end position="454"/>
    </location>
</feature>
<dbReference type="PANTHER" id="PTHR10625">
    <property type="entry name" value="HISTONE DEACETYLASE HDAC1-RELATED"/>
    <property type="match status" value="1"/>
</dbReference>
<dbReference type="OrthoDB" id="1918432at2759"/>
<feature type="domain" description="Histone deacetylase" evidence="11">
    <location>
        <begin position="33"/>
        <end position="321"/>
    </location>
</feature>
<dbReference type="SUPFAM" id="SSF52768">
    <property type="entry name" value="Arginase/deacetylase"/>
    <property type="match status" value="1"/>
</dbReference>
<dbReference type="PRINTS" id="PR01271">
    <property type="entry name" value="HISDACETLASE"/>
</dbReference>
<feature type="compositionally biased region" description="Acidic residues" evidence="10">
    <location>
        <begin position="414"/>
        <end position="426"/>
    </location>
</feature>
<comment type="similarity">
    <text evidence="9">Belongs to the histone deacetylase family. HD Type 1 subfamily.</text>
</comment>
<dbReference type="InterPro" id="IPR037138">
    <property type="entry name" value="His_deacetylse_dom_sf"/>
</dbReference>
<evidence type="ECO:0000256" key="10">
    <source>
        <dbReference type="SAM" id="MobiDB-lite"/>
    </source>
</evidence>
<feature type="compositionally biased region" description="Basic and acidic residues" evidence="10">
    <location>
        <begin position="427"/>
        <end position="443"/>
    </location>
</feature>
<dbReference type="GO" id="GO:0032221">
    <property type="term" value="C:Rpd3S complex"/>
    <property type="evidence" value="ECO:0007669"/>
    <property type="project" value="UniProtKB-ARBA"/>
</dbReference>
<dbReference type="Gene3D" id="3.40.800.20">
    <property type="entry name" value="Histone deacetylase domain"/>
    <property type="match status" value="1"/>
</dbReference>
<dbReference type="FunFam" id="3.40.800.20:FF:000001">
    <property type="entry name" value="Histone deacetylase"/>
    <property type="match status" value="1"/>
</dbReference>
<reference evidence="12 13" key="1">
    <citation type="submission" date="2018-02" db="EMBL/GenBank/DDBJ databases">
        <title>Genome sequence of the basidiomycete white-rot fungus Phlebia centrifuga.</title>
        <authorList>
            <person name="Granchi Z."/>
            <person name="Peng M."/>
            <person name="de Vries R.P."/>
            <person name="Hilden K."/>
            <person name="Makela M.R."/>
            <person name="Grigoriev I."/>
            <person name="Riley R."/>
        </authorList>
    </citation>
    <scope>NUCLEOTIDE SEQUENCE [LARGE SCALE GENOMIC DNA]</scope>
    <source>
        <strain evidence="12 13">FBCC195</strain>
    </source>
</reference>
<dbReference type="GO" id="GO:0031507">
    <property type="term" value="P:heterochromatin formation"/>
    <property type="evidence" value="ECO:0007669"/>
    <property type="project" value="TreeGrafter"/>
</dbReference>
<accession>A0A2R6NLN0</accession>
<organism evidence="12 13">
    <name type="scientific">Hermanssonia centrifuga</name>
    <dbReference type="NCBI Taxonomy" id="98765"/>
    <lineage>
        <taxon>Eukaryota</taxon>
        <taxon>Fungi</taxon>
        <taxon>Dikarya</taxon>
        <taxon>Basidiomycota</taxon>
        <taxon>Agaricomycotina</taxon>
        <taxon>Agaricomycetes</taxon>
        <taxon>Polyporales</taxon>
        <taxon>Meruliaceae</taxon>
        <taxon>Hermanssonia</taxon>
    </lineage>
</organism>